<evidence type="ECO:0000313" key="3">
    <source>
        <dbReference type="EnsemblPlants" id="TraesCS7D02G144500.1"/>
    </source>
</evidence>
<dbReference type="SMR" id="A0A3B6TEQ8"/>
<sequence length="383" mass="43300">MATRRNVDEEVRLAAPTEPRSLEPTAAQDISFLKEALDTATLGESSVSATSSSCPQVETVAADERGVGLSPPPPGRLSPSPGTPAITSRRPYNWAKTFIIRTDLRGSVHIYPPIGGPFQSVQEADDAIGRHLDDLRDKNVCLYGMSWTERVTRRALYRPDGTRKKLSKSLLEPERLKHTRLLVQALLDKYNEDHNLLGNLAYELKDIACIQSVCEGSPHKYDWYYHLNFTTRNKGDDELHSGTDNLFFAEITRMGGPYKDFVLSCFYMFKPNDNGHCRGCTNNKRVNLKHPNDADEYSGGHLDPYLPYGGDTNIQDSSSDENLDAEEKEAMLQAKEEARVKRIYACLDDPTFLEKMRRRFKDDPRAEAFFSPQKNKILSMQHH</sequence>
<dbReference type="Gramene" id="TraesCS7D02G144500.1">
    <property type="protein sequence ID" value="TraesCS7D02G144500.1"/>
    <property type="gene ID" value="TraesCS7D02G144500"/>
</dbReference>
<dbReference type="EnsemblPlants" id="TraesCS7D02G144500.1">
    <property type="protein sequence ID" value="TraesCS7D02G144500.1"/>
    <property type="gene ID" value="TraesCS7D02G144500"/>
</dbReference>
<dbReference type="InterPro" id="IPR022059">
    <property type="entry name" value="DUF3615"/>
</dbReference>
<gene>
    <name evidence="3" type="primary">LOC123168299</name>
</gene>
<organism evidence="3">
    <name type="scientific">Triticum aestivum</name>
    <name type="common">Wheat</name>
    <dbReference type="NCBI Taxonomy" id="4565"/>
    <lineage>
        <taxon>Eukaryota</taxon>
        <taxon>Viridiplantae</taxon>
        <taxon>Streptophyta</taxon>
        <taxon>Embryophyta</taxon>
        <taxon>Tracheophyta</taxon>
        <taxon>Spermatophyta</taxon>
        <taxon>Magnoliopsida</taxon>
        <taxon>Liliopsida</taxon>
        <taxon>Poales</taxon>
        <taxon>Poaceae</taxon>
        <taxon>BOP clade</taxon>
        <taxon>Pooideae</taxon>
        <taxon>Triticodae</taxon>
        <taxon>Triticeae</taxon>
        <taxon>Triticinae</taxon>
        <taxon>Triticum</taxon>
    </lineage>
</organism>
<accession>A0A3B6TEQ8</accession>
<feature type="region of interest" description="Disordered" evidence="1">
    <location>
        <begin position="65"/>
        <end position="88"/>
    </location>
</feature>
<evidence type="ECO:0000259" key="2">
    <source>
        <dbReference type="Pfam" id="PF12274"/>
    </source>
</evidence>
<dbReference type="RefSeq" id="XP_044442105.1">
    <property type="nucleotide sequence ID" value="XM_044586170.1"/>
</dbReference>
<evidence type="ECO:0000313" key="4">
    <source>
        <dbReference type="Proteomes" id="UP000019116"/>
    </source>
</evidence>
<reference evidence="3" key="2">
    <citation type="submission" date="2018-10" db="UniProtKB">
        <authorList>
            <consortium name="EnsemblPlants"/>
        </authorList>
    </citation>
    <scope>IDENTIFICATION</scope>
</reference>
<dbReference type="OrthoDB" id="687911at2759"/>
<name>A0A3B6TEQ8_WHEAT</name>
<dbReference type="PANTHER" id="PTHR33326">
    <property type="entry name" value="OS05G0543800 PROTEIN"/>
    <property type="match status" value="1"/>
</dbReference>
<dbReference type="AlphaFoldDB" id="A0A3B6TEQ8"/>
<keyword evidence="4" id="KW-1185">Reference proteome</keyword>
<dbReference type="GeneID" id="123168299"/>
<dbReference type="Gramene" id="TraesCS7D03G0324800.1">
    <property type="protein sequence ID" value="TraesCS7D03G0324800.1.CDS"/>
    <property type="gene ID" value="TraesCS7D03G0324800"/>
</dbReference>
<dbReference type="Gramene" id="TraesLDM7D03G04325350.1">
    <property type="protein sequence ID" value="TraesLDM7D03G04325350.1"/>
    <property type="gene ID" value="TraesLDM7D03G04325350"/>
</dbReference>
<protein>
    <recommendedName>
        <fullName evidence="2">DUF3615 domain-containing protein</fullName>
    </recommendedName>
</protein>
<proteinExistence type="predicted"/>
<feature type="domain" description="DUF3615" evidence="2">
    <location>
        <begin position="183"/>
        <end position="291"/>
    </location>
</feature>
<reference evidence="3" key="1">
    <citation type="submission" date="2018-08" db="EMBL/GenBank/DDBJ databases">
        <authorList>
            <person name="Rossello M."/>
        </authorList>
    </citation>
    <scope>NUCLEOTIDE SEQUENCE [LARGE SCALE GENOMIC DNA]</scope>
    <source>
        <strain evidence="3">cv. Chinese Spring</strain>
    </source>
</reference>
<feature type="compositionally biased region" description="Basic and acidic residues" evidence="1">
    <location>
        <begin position="1"/>
        <end position="12"/>
    </location>
</feature>
<dbReference type="Pfam" id="PF12274">
    <property type="entry name" value="DUF3615"/>
    <property type="match status" value="1"/>
</dbReference>
<dbReference type="PANTHER" id="PTHR33326:SF24">
    <property type="entry name" value="TRANSPOSASE-ASSOCIATED DOMAIN-CONTAINING PROTEIN"/>
    <property type="match status" value="1"/>
</dbReference>
<dbReference type="OMA" id="DIACIQS"/>
<feature type="region of interest" description="Disordered" evidence="1">
    <location>
        <begin position="1"/>
        <end position="27"/>
    </location>
</feature>
<dbReference type="Proteomes" id="UP000019116">
    <property type="component" value="Chromosome 7D"/>
</dbReference>
<evidence type="ECO:0000256" key="1">
    <source>
        <dbReference type="SAM" id="MobiDB-lite"/>
    </source>
</evidence>